<organism evidence="4 5">
    <name type="scientific">Colletotrichum navitas</name>
    <dbReference type="NCBI Taxonomy" id="681940"/>
    <lineage>
        <taxon>Eukaryota</taxon>
        <taxon>Fungi</taxon>
        <taxon>Dikarya</taxon>
        <taxon>Ascomycota</taxon>
        <taxon>Pezizomycotina</taxon>
        <taxon>Sordariomycetes</taxon>
        <taxon>Hypocreomycetidae</taxon>
        <taxon>Glomerellales</taxon>
        <taxon>Glomerellaceae</taxon>
        <taxon>Colletotrichum</taxon>
        <taxon>Colletotrichum graminicola species complex</taxon>
    </lineage>
</organism>
<dbReference type="InterPro" id="IPR027417">
    <property type="entry name" value="P-loop_NTPase"/>
</dbReference>
<protein>
    <submittedName>
        <fullName evidence="4">Tat pathway signal sequence</fullName>
    </submittedName>
</protein>
<feature type="coiled-coil region" evidence="1">
    <location>
        <begin position="390"/>
        <end position="438"/>
    </location>
</feature>
<dbReference type="Pfam" id="PF00350">
    <property type="entry name" value="Dynamin_N"/>
    <property type="match status" value="1"/>
</dbReference>
<evidence type="ECO:0000259" key="2">
    <source>
        <dbReference type="Pfam" id="PF00350"/>
    </source>
</evidence>
<comment type="caution">
    <text evidence="4">The sequence shown here is derived from an EMBL/GenBank/DDBJ whole genome shotgun (WGS) entry which is preliminary data.</text>
</comment>
<dbReference type="RefSeq" id="XP_060407693.1">
    <property type="nucleotide sequence ID" value="XM_060562623.1"/>
</dbReference>
<dbReference type="PANTHER" id="PTHR36681">
    <property type="entry name" value="NUCLEAR GTPASE, GERMINAL CENTER-ASSOCIATED, TANDEM DUPLICATE 3"/>
    <property type="match status" value="1"/>
</dbReference>
<sequence>MAKESLVAIKKEPYDSSNTISQVIPETMKAAQVETRFVAISDLHYVDDTVILERAVEAGVQLARELAPLVFELASMKKLSTARKDDGLRWKKSIEEIIALAEPTRTTIGVVGATGSGKSSLVNALLVEEKLLPTSCARACTAWVTEVSYNYSDDESKAYRAEIEFVTGEEWQREMGPWLQSMKDEIASGSSDYSSPGTEAGMMLSKLAAVYPGLTTETIAAYDCNVLMENTEIQKILGRTISLADVSAKGLSDQMQPYIGRKADTTEGGGMNPWPLIKVVRVFVKAAALSTGAVIVDLPGVHDSNAARAAISTNYMKDCSGIWIVAPIVRAVDDESAKNLLGESFRQQLVLDNKYSAISIICSKTDDINVDEVARELALTADLEQNLSKISSLTDEIPVLEEELKALKEQKRKDAEILDECRDRLDDWENALRQIQEGQPLGVAVENLAKRKRSYDNYSIVGSSVDTGVGNNPLSKGQIEEHIHNLRRQAQDLRDRCRKTTALAKDHEEKLESKVQEKKSLQDSIKGSCIRKRNSTTTQSIKQDFVDGYKELKEESASDDNDVFLKDEAPPPDYEKIKANLPVFCISSRTYQKLNGMMQNEDISTSGYKDVDDTGIPGLQAHAQKLTEAGRHARCRRVITKLHTLLTSIACWVAGTDLERAGFDAKKVEDHLRAEARKLRTNWTITRETFCQGLHDILQNSVYGAANALVAKAEDKALPLAAAWFEPPKAGGFALQTLKSICRKSGIHSARGRPTIALHHQLAQPIQSAMRRDWEAAFERAIPCILQSFVGGLVNHQDDFHRAVEKRYKPNGNMDMSLDLLNNINAASKGKPVALMWRVNDVINAIKNEASRAMLQPIEDAMSPIYKKCLQVQGSGSKAAMEMLVKNHIGNIKRTVFRTSVGAMHGHLRDMERLVAGRLEVRVDEMSDSILRDYSNALLSGNQKAELSPKEMELKEALTIVLNSAEARFRRDE</sequence>
<accession>A0AAD8PL75</accession>
<feature type="domain" description="DUF7605" evidence="3">
    <location>
        <begin position="734"/>
        <end position="891"/>
    </location>
</feature>
<reference evidence="4" key="1">
    <citation type="submission" date="2021-06" db="EMBL/GenBank/DDBJ databases">
        <title>Comparative genomics, transcriptomics and evolutionary studies reveal genomic signatures of adaptation to plant cell wall in hemibiotrophic fungi.</title>
        <authorList>
            <consortium name="DOE Joint Genome Institute"/>
            <person name="Baroncelli R."/>
            <person name="Diaz J.F."/>
            <person name="Benocci T."/>
            <person name="Peng M."/>
            <person name="Battaglia E."/>
            <person name="Haridas S."/>
            <person name="Andreopoulos W."/>
            <person name="Labutti K."/>
            <person name="Pangilinan J."/>
            <person name="Floch G.L."/>
            <person name="Makela M.R."/>
            <person name="Henrissat B."/>
            <person name="Grigoriev I.V."/>
            <person name="Crouch J.A."/>
            <person name="De Vries R.P."/>
            <person name="Sukno S.A."/>
            <person name="Thon M.R."/>
        </authorList>
    </citation>
    <scope>NUCLEOTIDE SEQUENCE</scope>
    <source>
        <strain evidence="4">CBS 125086</strain>
    </source>
</reference>
<dbReference type="GeneID" id="85446863"/>
<dbReference type="Gene3D" id="3.40.50.300">
    <property type="entry name" value="P-loop containing nucleotide triphosphate hydrolases"/>
    <property type="match status" value="1"/>
</dbReference>
<dbReference type="SUPFAM" id="SSF52540">
    <property type="entry name" value="P-loop containing nucleoside triphosphate hydrolases"/>
    <property type="match status" value="2"/>
</dbReference>
<feature type="coiled-coil region" evidence="1">
    <location>
        <begin position="476"/>
        <end position="524"/>
    </location>
</feature>
<feature type="domain" description="Dynamin N-terminal" evidence="2">
    <location>
        <begin position="108"/>
        <end position="340"/>
    </location>
</feature>
<dbReference type="Proteomes" id="UP001230504">
    <property type="component" value="Unassembled WGS sequence"/>
</dbReference>
<dbReference type="PANTHER" id="PTHR36681:SF3">
    <property type="entry name" value="NUCLEAR GTPASE, GERMINAL CENTER-ASSOCIATED, TANDEM DUPLICATE 3"/>
    <property type="match status" value="1"/>
</dbReference>
<dbReference type="EMBL" id="JAHLJV010000134">
    <property type="protein sequence ID" value="KAK1569452.1"/>
    <property type="molecule type" value="Genomic_DNA"/>
</dbReference>
<keyword evidence="1" id="KW-0175">Coiled coil</keyword>
<dbReference type="InterPro" id="IPR045063">
    <property type="entry name" value="Dynamin_N"/>
</dbReference>
<keyword evidence="5" id="KW-1185">Reference proteome</keyword>
<dbReference type="Pfam" id="PF24564">
    <property type="entry name" value="DUF7605"/>
    <property type="match status" value="1"/>
</dbReference>
<proteinExistence type="predicted"/>
<evidence type="ECO:0000313" key="4">
    <source>
        <dbReference type="EMBL" id="KAK1569452.1"/>
    </source>
</evidence>
<evidence type="ECO:0000313" key="5">
    <source>
        <dbReference type="Proteomes" id="UP001230504"/>
    </source>
</evidence>
<name>A0AAD8PL75_9PEZI</name>
<dbReference type="InterPro" id="IPR056024">
    <property type="entry name" value="DUF7605"/>
</dbReference>
<evidence type="ECO:0000259" key="3">
    <source>
        <dbReference type="Pfam" id="PF24564"/>
    </source>
</evidence>
<gene>
    <name evidence="4" type="ORF">LY79DRAFT_653955</name>
</gene>
<dbReference type="AlphaFoldDB" id="A0AAD8PL75"/>
<evidence type="ECO:0000256" key="1">
    <source>
        <dbReference type="SAM" id="Coils"/>
    </source>
</evidence>